<evidence type="ECO:0000256" key="1">
    <source>
        <dbReference type="ARBA" id="ARBA00012528"/>
    </source>
</evidence>
<dbReference type="Gene3D" id="3.30.450.40">
    <property type="match status" value="1"/>
</dbReference>
<evidence type="ECO:0000259" key="3">
    <source>
        <dbReference type="PROSITE" id="PS50113"/>
    </source>
</evidence>
<evidence type="ECO:0000313" key="5">
    <source>
        <dbReference type="EMBL" id="TRW99737.1"/>
    </source>
</evidence>
<dbReference type="SMART" id="SM00086">
    <property type="entry name" value="PAC"/>
    <property type="match status" value="1"/>
</dbReference>
<dbReference type="InterPro" id="IPR050469">
    <property type="entry name" value="Diguanylate_Cyclase"/>
</dbReference>
<dbReference type="SMART" id="SM00267">
    <property type="entry name" value="GGDEF"/>
    <property type="match status" value="1"/>
</dbReference>
<dbReference type="SMART" id="SM00091">
    <property type="entry name" value="PAS"/>
    <property type="match status" value="1"/>
</dbReference>
<dbReference type="InterPro" id="IPR000700">
    <property type="entry name" value="PAS-assoc_C"/>
</dbReference>
<dbReference type="InterPro" id="IPR000014">
    <property type="entry name" value="PAS"/>
</dbReference>
<dbReference type="PANTHER" id="PTHR45138">
    <property type="entry name" value="REGULATORY COMPONENTS OF SENSORY TRANSDUCTION SYSTEM"/>
    <property type="match status" value="1"/>
</dbReference>
<dbReference type="Pfam" id="PF00990">
    <property type="entry name" value="GGDEF"/>
    <property type="match status" value="1"/>
</dbReference>
<dbReference type="CDD" id="cd01949">
    <property type="entry name" value="GGDEF"/>
    <property type="match status" value="1"/>
</dbReference>
<comment type="catalytic activity">
    <reaction evidence="2">
        <text>2 GTP = 3',3'-c-di-GMP + 2 diphosphate</text>
        <dbReference type="Rhea" id="RHEA:24898"/>
        <dbReference type="ChEBI" id="CHEBI:33019"/>
        <dbReference type="ChEBI" id="CHEBI:37565"/>
        <dbReference type="ChEBI" id="CHEBI:58805"/>
        <dbReference type="EC" id="2.7.7.65"/>
    </reaction>
</comment>
<dbReference type="CDD" id="cd00130">
    <property type="entry name" value="PAS"/>
    <property type="match status" value="1"/>
</dbReference>
<dbReference type="SUPFAM" id="SSF55781">
    <property type="entry name" value="GAF domain-like"/>
    <property type="match status" value="1"/>
</dbReference>
<dbReference type="InterPro" id="IPR012437">
    <property type="entry name" value="DUF1638"/>
</dbReference>
<dbReference type="PANTHER" id="PTHR45138:SF9">
    <property type="entry name" value="DIGUANYLATE CYCLASE DGCM-RELATED"/>
    <property type="match status" value="1"/>
</dbReference>
<feature type="domain" description="PAC" evidence="3">
    <location>
        <begin position="430"/>
        <end position="482"/>
    </location>
</feature>
<dbReference type="InterPro" id="IPR029016">
    <property type="entry name" value="GAF-like_dom_sf"/>
</dbReference>
<dbReference type="PROSITE" id="PS50887">
    <property type="entry name" value="GGDEF"/>
    <property type="match status" value="1"/>
</dbReference>
<dbReference type="Gene3D" id="3.30.450.20">
    <property type="entry name" value="PAS domain"/>
    <property type="match status" value="1"/>
</dbReference>
<dbReference type="RefSeq" id="WP_127030731.1">
    <property type="nucleotide sequence ID" value="NZ_RYFG02000056.1"/>
</dbReference>
<name>A0ABY3CCS9_9GAMM</name>
<dbReference type="EMBL" id="RYFG02000056">
    <property type="protein sequence ID" value="TRW99737.1"/>
    <property type="molecule type" value="Genomic_DNA"/>
</dbReference>
<dbReference type="Gene3D" id="3.30.70.270">
    <property type="match status" value="1"/>
</dbReference>
<organism evidence="5 6">
    <name type="scientific">Candidatus Methylobacter oryzae</name>
    <dbReference type="NCBI Taxonomy" id="2497749"/>
    <lineage>
        <taxon>Bacteria</taxon>
        <taxon>Pseudomonadati</taxon>
        <taxon>Pseudomonadota</taxon>
        <taxon>Gammaproteobacteria</taxon>
        <taxon>Methylococcales</taxon>
        <taxon>Methylococcaceae</taxon>
        <taxon>Methylobacter</taxon>
    </lineage>
</organism>
<comment type="caution">
    <text evidence="5">The sequence shown here is derived from an EMBL/GenBank/DDBJ whole genome shotgun (WGS) entry which is preliminary data.</text>
</comment>
<gene>
    <name evidence="5" type="ORF">EKO24_006640</name>
</gene>
<dbReference type="InterPro" id="IPR001610">
    <property type="entry name" value="PAC"/>
</dbReference>
<sequence length="648" mass="73191">MSQTSFSGKLCILTCHSFYREIAAAITAEDWDDVTAAAFPVRCGRPPASWDELRPLLDKDCTQVVVLGRACLDGLGNPPQAWPPVRILRQEQCFHLVAGAALVADAVERGAYLTTPAWLQDWPARLAEMGFTPANSREFFQDFARELLLLDTGIDSQAPVYLAALAETVALPAGRIAVGIDHTRLLLTKIVMEWRLEELQRANCIQADQRAHELSDYAMAFDCLSRLAQIMTEEESIDAIKELFRMLFAPEEVHYLRIENGIPSSKYNIPDALLRQMQELQADYTWIPAHRGFLLRIAYGEQLLGVIAVERLAFPEFRERYLNLALVIVGVCGLAIENARIYQQTTMAENTLREHEERLSLATLHNGVGIWDWNLQTQEMIWDDSMYALYHIRREDFSGTEDAWRQSLHPDDLERGDQEVEDALSGKKPFNTEFRVCWPSGEIRYIKAIAKVFRDNLGKPLRMLGTNIDITDRKLLQIELEKQAHTDYLTGVSNRRHFIEQAELELSRAIRYGNPLSIFMMDIDFFKQINDTYGHNAGDTVLKKLAAVCWQTLREVDIIGRLGGEEFAVLLPETGLEEATEVAERLRASLANVKIPQENGPPLQFTVSIGVLSLASKDGNFDSLLHLADNALYEAKKSGRNKVCIAPQ</sequence>
<dbReference type="InterPro" id="IPR043128">
    <property type="entry name" value="Rev_trsase/Diguanyl_cyclase"/>
</dbReference>
<dbReference type="EC" id="2.7.7.65" evidence="1"/>
<evidence type="ECO:0000256" key="2">
    <source>
        <dbReference type="ARBA" id="ARBA00034247"/>
    </source>
</evidence>
<dbReference type="PROSITE" id="PS50113">
    <property type="entry name" value="PAC"/>
    <property type="match status" value="1"/>
</dbReference>
<dbReference type="SUPFAM" id="SSF55073">
    <property type="entry name" value="Nucleotide cyclase"/>
    <property type="match status" value="1"/>
</dbReference>
<dbReference type="Proteomes" id="UP000733744">
    <property type="component" value="Unassembled WGS sequence"/>
</dbReference>
<dbReference type="Gene3D" id="2.10.70.100">
    <property type="match status" value="1"/>
</dbReference>
<evidence type="ECO:0000313" key="6">
    <source>
        <dbReference type="Proteomes" id="UP000733744"/>
    </source>
</evidence>
<dbReference type="InterPro" id="IPR029787">
    <property type="entry name" value="Nucleotide_cyclase"/>
</dbReference>
<keyword evidence="6" id="KW-1185">Reference proteome</keyword>
<feature type="domain" description="GGDEF" evidence="4">
    <location>
        <begin position="514"/>
        <end position="648"/>
    </location>
</feature>
<dbReference type="Pfam" id="PF07796">
    <property type="entry name" value="DUF1638"/>
    <property type="match status" value="1"/>
</dbReference>
<dbReference type="InterPro" id="IPR013655">
    <property type="entry name" value="PAS_fold_3"/>
</dbReference>
<evidence type="ECO:0000259" key="4">
    <source>
        <dbReference type="PROSITE" id="PS50887"/>
    </source>
</evidence>
<dbReference type="Pfam" id="PF08447">
    <property type="entry name" value="PAS_3"/>
    <property type="match status" value="1"/>
</dbReference>
<dbReference type="InterPro" id="IPR035965">
    <property type="entry name" value="PAS-like_dom_sf"/>
</dbReference>
<dbReference type="InterPro" id="IPR000160">
    <property type="entry name" value="GGDEF_dom"/>
</dbReference>
<reference evidence="5 6" key="1">
    <citation type="journal article" date="2019" name="Antonie Van Leeuwenhoek">
        <title>Description of 'Ca. Methylobacter oryzae' KRF1, a novel species from the environmentally important Methylobacter clade 2.</title>
        <authorList>
            <person name="Khatri K."/>
            <person name="Mohite J.A."/>
            <person name="Pandit P.S."/>
            <person name="Bahulikar R."/>
            <person name="Rahalkar M.C."/>
        </authorList>
    </citation>
    <scope>NUCLEOTIDE SEQUENCE [LARGE SCALE GENOMIC DNA]</scope>
    <source>
        <strain evidence="5 6">KRF1</strain>
    </source>
</reference>
<accession>A0ABY3CCS9</accession>
<dbReference type="NCBIfam" id="TIGR00254">
    <property type="entry name" value="GGDEF"/>
    <property type="match status" value="1"/>
</dbReference>
<dbReference type="SUPFAM" id="SSF55785">
    <property type="entry name" value="PYP-like sensor domain (PAS domain)"/>
    <property type="match status" value="1"/>
</dbReference>
<proteinExistence type="predicted"/>
<protein>
    <recommendedName>
        <fullName evidence="1">diguanylate cyclase</fullName>
        <ecNumber evidence="1">2.7.7.65</ecNumber>
    </recommendedName>
</protein>